<protein>
    <recommendedName>
        <fullName evidence="1">Lcl C-terminal domain-containing protein</fullName>
    </recommendedName>
</protein>
<dbReference type="EMBL" id="CP000961">
    <property type="protein sequence ID" value="ACA85669.1"/>
    <property type="molecule type" value="Genomic_DNA"/>
</dbReference>
<name>B1KJJ6_SHEWM</name>
<dbReference type="Pfam" id="PF07603">
    <property type="entry name" value="Lcl_C"/>
    <property type="match status" value="1"/>
</dbReference>
<reference evidence="2 3" key="1">
    <citation type="submission" date="2008-02" db="EMBL/GenBank/DDBJ databases">
        <title>Complete sequence of Shewanella woodyi ATCC 51908.</title>
        <authorList>
            <consortium name="US DOE Joint Genome Institute"/>
            <person name="Copeland A."/>
            <person name="Lucas S."/>
            <person name="Lapidus A."/>
            <person name="Glavina del Rio T."/>
            <person name="Dalin E."/>
            <person name="Tice H."/>
            <person name="Bruce D."/>
            <person name="Goodwin L."/>
            <person name="Pitluck S."/>
            <person name="Sims D."/>
            <person name="Brettin T."/>
            <person name="Detter J.C."/>
            <person name="Han C."/>
            <person name="Kuske C.R."/>
            <person name="Schmutz J."/>
            <person name="Larimer F."/>
            <person name="Land M."/>
            <person name="Hauser L."/>
            <person name="Kyrpides N."/>
            <person name="Lykidis A."/>
            <person name="Zhao J.-S."/>
            <person name="Richardson P."/>
        </authorList>
    </citation>
    <scope>NUCLEOTIDE SEQUENCE [LARGE SCALE GENOMIC DNA]</scope>
    <source>
        <strain evidence="3">ATCC 51908 / MS32</strain>
    </source>
</reference>
<accession>B1KJJ6</accession>
<sequence length="262" mass="30871">MIMKFLDGFSKTPHQEPIEPEVWLDESTNLTWELKTKENWELMYYRNDSAKQQPAEHLVQNQIKIDEDCLTADDYANHLNEIKHGGYSDWRLPTVNELRSLYDKLTESMNPGVSDVSRIAYMSADHDETNTLIFDYKTGSVGKYDINNFLWIRCVRGETPPFLEHHHVVESFTMFYGVVKGLNEILKTKENALQYAYTSEYLNKYYPELPPVDEEIQLQARRWFNDTAFAFNCFPGTAMHSRFEKNTQLELIQQWGLWRSTK</sequence>
<dbReference type="Proteomes" id="UP000002168">
    <property type="component" value="Chromosome"/>
</dbReference>
<evidence type="ECO:0000313" key="2">
    <source>
        <dbReference type="EMBL" id="ACA85669.1"/>
    </source>
</evidence>
<keyword evidence="3" id="KW-1185">Reference proteome</keyword>
<evidence type="ECO:0000313" key="3">
    <source>
        <dbReference type="Proteomes" id="UP000002168"/>
    </source>
</evidence>
<evidence type="ECO:0000259" key="1">
    <source>
        <dbReference type="Pfam" id="PF07603"/>
    </source>
</evidence>
<dbReference type="KEGG" id="swd:Swoo_1377"/>
<feature type="domain" description="Lcl C-terminal" evidence="1">
    <location>
        <begin position="24"/>
        <end position="156"/>
    </location>
</feature>
<organism evidence="2 3">
    <name type="scientific">Shewanella woodyi (strain ATCC 51908 / MS32)</name>
    <dbReference type="NCBI Taxonomy" id="392500"/>
    <lineage>
        <taxon>Bacteria</taxon>
        <taxon>Pseudomonadati</taxon>
        <taxon>Pseudomonadota</taxon>
        <taxon>Gammaproteobacteria</taxon>
        <taxon>Alteromonadales</taxon>
        <taxon>Shewanellaceae</taxon>
        <taxon>Shewanella</taxon>
    </lineage>
</organism>
<gene>
    <name evidence="2" type="ordered locus">Swoo_1377</name>
</gene>
<proteinExistence type="predicted"/>
<dbReference type="AlphaFoldDB" id="B1KJJ6"/>
<dbReference type="HOGENOM" id="CLU_1061280_0_0_6"/>
<dbReference type="InterPro" id="IPR011460">
    <property type="entry name" value="Lcl_C"/>
</dbReference>